<sequence length="306" mass="35685">MPTNKQKAHNKRLKDQRARINAAKEYPDTLYLEKVGEQEEYHLVGQPHAVEGMAEPVKVNLTLLDAETEEPIFQRISPTSLDKQLAANKSAKEGLELYERAQTHHREDQSRGHMHLGFWSEMGNPKYNMSRHPTHNQHALPLLNWARKHSDLYLSTLYPLIHEDWQAHLDTRKDSMAWLRDFMQDQVAVLPDWWSTCTFFNTTTPGVHQDQKDQIPSFLFNFGAPTIVRLRDYGVDIQLDHLDVVIFNTSNFHSTYSPDQDLQGRWAFSAFMRKVFYEKQPPHNLSQARIDSEVEEPTWRIRGANV</sequence>
<reference evidence="1 2" key="1">
    <citation type="submission" date="2018-03" db="EMBL/GenBank/DDBJ databases">
        <authorList>
            <person name="Guldener U."/>
        </authorList>
    </citation>
    <scope>NUCLEOTIDE SEQUENCE [LARGE SCALE GENOMIC DNA]</scope>
    <source>
        <strain evidence="1 2">NBRC100155</strain>
    </source>
</reference>
<gene>
    <name evidence="1" type="ORF">UTRI_04670</name>
</gene>
<proteinExistence type="predicted"/>
<dbReference type="Proteomes" id="UP000324022">
    <property type="component" value="Unassembled WGS sequence"/>
</dbReference>
<protein>
    <submittedName>
        <fullName evidence="1">Uncharacterized protein</fullName>
    </submittedName>
</protein>
<name>A0A5C3EE50_9BASI</name>
<accession>A0A5C3EE50</accession>
<evidence type="ECO:0000313" key="2">
    <source>
        <dbReference type="Proteomes" id="UP000324022"/>
    </source>
</evidence>
<keyword evidence="2" id="KW-1185">Reference proteome</keyword>
<evidence type="ECO:0000313" key="1">
    <source>
        <dbReference type="EMBL" id="SPO28792.1"/>
    </source>
</evidence>
<dbReference type="OrthoDB" id="2555528at2759"/>
<organism evidence="1 2">
    <name type="scientific">Ustilago trichophora</name>
    <dbReference type="NCBI Taxonomy" id="86804"/>
    <lineage>
        <taxon>Eukaryota</taxon>
        <taxon>Fungi</taxon>
        <taxon>Dikarya</taxon>
        <taxon>Basidiomycota</taxon>
        <taxon>Ustilaginomycotina</taxon>
        <taxon>Ustilaginomycetes</taxon>
        <taxon>Ustilaginales</taxon>
        <taxon>Ustilaginaceae</taxon>
        <taxon>Ustilago</taxon>
    </lineage>
</organism>
<dbReference type="AlphaFoldDB" id="A0A5C3EE50"/>
<dbReference type="EMBL" id="OOIN01000024">
    <property type="protein sequence ID" value="SPO28792.1"/>
    <property type="molecule type" value="Genomic_DNA"/>
</dbReference>